<dbReference type="RefSeq" id="WP_072721865.1">
    <property type="nucleotide sequence ID" value="NZ_LN889813.1"/>
</dbReference>
<dbReference type="STRING" id="671072.PL9214650423"/>
<evidence type="ECO:0000313" key="2">
    <source>
        <dbReference type="Proteomes" id="UP000184315"/>
    </source>
</evidence>
<accession>A0A1J1LQX5</accession>
<dbReference type="Proteomes" id="UP000184315">
    <property type="component" value="Unassembled WGS sequence"/>
</dbReference>
<sequence>MEYWDEKINSEIFRIERELNIEILKINEEINNEIFRIKTQGEVDRMSYVFRIFSSEISNLEYASYPDEVKNRYKEILITKMRVELEKS</sequence>
<name>A0A1J1LQX5_9CYAN</name>
<reference evidence="2" key="1">
    <citation type="submission" date="2015-10" db="EMBL/GenBank/DDBJ databases">
        <authorList>
            <person name="Regsiter A."/>
            <person name="william w."/>
        </authorList>
    </citation>
    <scope>NUCLEOTIDE SEQUENCE [LARGE SCALE GENOMIC DNA]</scope>
</reference>
<proteinExistence type="predicted"/>
<organism evidence="1 2">
    <name type="scientific">Planktothrix tepida PCC 9214</name>
    <dbReference type="NCBI Taxonomy" id="671072"/>
    <lineage>
        <taxon>Bacteria</taxon>
        <taxon>Bacillati</taxon>
        <taxon>Cyanobacteriota</taxon>
        <taxon>Cyanophyceae</taxon>
        <taxon>Oscillatoriophycideae</taxon>
        <taxon>Oscillatoriales</taxon>
        <taxon>Microcoleaceae</taxon>
        <taxon>Planktothrix</taxon>
    </lineage>
</organism>
<keyword evidence="2" id="KW-1185">Reference proteome</keyword>
<gene>
    <name evidence="1" type="ORF">PL9214650423</name>
</gene>
<evidence type="ECO:0000313" key="1">
    <source>
        <dbReference type="EMBL" id="CUR34984.1"/>
    </source>
</evidence>
<protein>
    <submittedName>
        <fullName evidence="1">Uncharacterized protein</fullName>
    </submittedName>
</protein>
<dbReference type="EMBL" id="CZDF01000172">
    <property type="protein sequence ID" value="CUR34984.1"/>
    <property type="molecule type" value="Genomic_DNA"/>
</dbReference>
<dbReference type="AlphaFoldDB" id="A0A1J1LQX5"/>